<reference evidence="2" key="2">
    <citation type="submission" date="2019-01" db="UniProtKB">
        <authorList>
            <consortium name="EnsemblPlants"/>
        </authorList>
    </citation>
    <scope>IDENTIFICATION</scope>
    <source>
        <strain evidence="2">cv. Heinz 1706</strain>
    </source>
</reference>
<keyword evidence="1" id="KW-0472">Membrane</keyword>
<evidence type="ECO:0000256" key="1">
    <source>
        <dbReference type="SAM" id="Phobius"/>
    </source>
</evidence>
<accession>A0A3Q7HIJ5</accession>
<keyword evidence="1" id="KW-0812">Transmembrane</keyword>
<name>A0A3Q7HIJ5_SOLLC</name>
<feature type="transmembrane region" description="Helical" evidence="1">
    <location>
        <begin position="24"/>
        <end position="43"/>
    </location>
</feature>
<proteinExistence type="predicted"/>
<reference evidence="2" key="1">
    <citation type="journal article" date="2012" name="Nature">
        <title>The tomato genome sequence provides insights into fleshy fruit evolution.</title>
        <authorList>
            <consortium name="Tomato Genome Consortium"/>
        </authorList>
    </citation>
    <scope>NUCLEOTIDE SEQUENCE [LARGE SCALE GENOMIC DNA]</scope>
    <source>
        <strain evidence="2">cv. Heinz 1706</strain>
    </source>
</reference>
<organism evidence="2">
    <name type="scientific">Solanum lycopersicum</name>
    <name type="common">Tomato</name>
    <name type="synonym">Lycopersicon esculentum</name>
    <dbReference type="NCBI Taxonomy" id="4081"/>
    <lineage>
        <taxon>Eukaryota</taxon>
        <taxon>Viridiplantae</taxon>
        <taxon>Streptophyta</taxon>
        <taxon>Embryophyta</taxon>
        <taxon>Tracheophyta</taxon>
        <taxon>Spermatophyta</taxon>
        <taxon>Magnoliopsida</taxon>
        <taxon>eudicotyledons</taxon>
        <taxon>Gunneridae</taxon>
        <taxon>Pentapetalae</taxon>
        <taxon>asterids</taxon>
        <taxon>lamiids</taxon>
        <taxon>Solanales</taxon>
        <taxon>Solanaceae</taxon>
        <taxon>Solanoideae</taxon>
        <taxon>Solaneae</taxon>
        <taxon>Solanum</taxon>
        <taxon>Solanum subgen. Lycopersicon</taxon>
    </lineage>
</organism>
<keyword evidence="3" id="KW-1185">Reference proteome</keyword>
<dbReference type="EnsemblPlants" id="Solyc07g065830.1.1">
    <property type="protein sequence ID" value="Solyc07g065830.1.1.1"/>
    <property type="gene ID" value="Solyc07g065830.1"/>
</dbReference>
<dbReference type="PaxDb" id="4081-Solyc07g065830.1.1"/>
<dbReference type="Proteomes" id="UP000004994">
    <property type="component" value="Chromosome 7"/>
</dbReference>
<evidence type="ECO:0000313" key="2">
    <source>
        <dbReference type="EnsemblPlants" id="Solyc07g065830.1.1.1"/>
    </source>
</evidence>
<protein>
    <submittedName>
        <fullName evidence="2">Uncharacterized protein</fullName>
    </submittedName>
</protein>
<dbReference type="InParanoid" id="A0A3Q7HIJ5"/>
<dbReference type="Gramene" id="Solyc07g065830.1.1">
    <property type="protein sequence ID" value="Solyc07g065830.1.1.1"/>
    <property type="gene ID" value="Solyc07g065830.1"/>
</dbReference>
<evidence type="ECO:0000313" key="3">
    <source>
        <dbReference type="Proteomes" id="UP000004994"/>
    </source>
</evidence>
<keyword evidence="1" id="KW-1133">Transmembrane helix</keyword>
<sequence length="74" mass="8620">MAKAEAGGGRGYITMAACFSSTKISYYIIIIQIVHIILSLIEINRIYARRRREEEQRNTHTCTQCKCRSIHRFQ</sequence>
<dbReference type="AlphaFoldDB" id="A0A3Q7HIJ5"/>